<evidence type="ECO:0000313" key="4">
    <source>
        <dbReference type="Proteomes" id="UP000765802"/>
    </source>
</evidence>
<feature type="transmembrane region" description="Helical" evidence="2">
    <location>
        <begin position="44"/>
        <end position="64"/>
    </location>
</feature>
<sequence length="273" mass="29935">MKKITFWAFQHPVAARTLMVILQIILIIVMIELAGLILEYGIQIPFWLFWLTSFLLAVDFLIFYSGKRKWKRMINGKYLIRKANEAFVGAGFAMLVLIFFNHNLAAAGVNAPAWGSAYVQETGMTPGNPRLASIRLASIPLHTINTNIAATTATTDISSTAPFATGISKKELRKQLRSQLKELRNELGQSDEKDKGWKIFLAIFVGVILVAGLAVLSCTIACNGAEAAALLLFLGGTTLIVFAITRWVQKIKGTGRYKKTNPPAAPKPDPAIS</sequence>
<feature type="coiled-coil region" evidence="1">
    <location>
        <begin position="166"/>
        <end position="193"/>
    </location>
</feature>
<keyword evidence="2" id="KW-1133">Transmembrane helix</keyword>
<accession>A0ABR7M9S8</accession>
<keyword evidence="2" id="KW-0812">Transmembrane</keyword>
<name>A0ABR7M9S8_9BACT</name>
<feature type="transmembrane region" description="Helical" evidence="2">
    <location>
        <begin position="199"/>
        <end position="222"/>
    </location>
</feature>
<feature type="transmembrane region" description="Helical" evidence="2">
    <location>
        <begin position="20"/>
        <end position="38"/>
    </location>
</feature>
<dbReference type="RefSeq" id="WP_187257099.1">
    <property type="nucleotide sequence ID" value="NZ_JBHULF010000007.1"/>
</dbReference>
<dbReference type="EMBL" id="MBUA01000023">
    <property type="protein sequence ID" value="MBC6491780.1"/>
    <property type="molecule type" value="Genomic_DNA"/>
</dbReference>
<organism evidence="3 4">
    <name type="scientific">Flavihumibacter stibioxidans</name>
    <dbReference type="NCBI Taxonomy" id="1834163"/>
    <lineage>
        <taxon>Bacteria</taxon>
        <taxon>Pseudomonadati</taxon>
        <taxon>Bacteroidota</taxon>
        <taxon>Chitinophagia</taxon>
        <taxon>Chitinophagales</taxon>
        <taxon>Chitinophagaceae</taxon>
        <taxon>Flavihumibacter</taxon>
    </lineage>
</organism>
<evidence type="ECO:0000313" key="3">
    <source>
        <dbReference type="EMBL" id="MBC6491780.1"/>
    </source>
</evidence>
<dbReference type="Proteomes" id="UP000765802">
    <property type="component" value="Unassembled WGS sequence"/>
</dbReference>
<keyword evidence="1" id="KW-0175">Coiled coil</keyword>
<evidence type="ECO:0000256" key="2">
    <source>
        <dbReference type="SAM" id="Phobius"/>
    </source>
</evidence>
<reference evidence="3 4" key="1">
    <citation type="submission" date="2016-07" db="EMBL/GenBank/DDBJ databases">
        <title>Genome analysis of Flavihumibacter stibioxidans YS-17.</title>
        <authorList>
            <person name="Shi K."/>
            <person name="Han Y."/>
            <person name="Wang G."/>
        </authorList>
    </citation>
    <scope>NUCLEOTIDE SEQUENCE [LARGE SCALE GENOMIC DNA]</scope>
    <source>
        <strain evidence="3 4">YS-17</strain>
    </source>
</reference>
<gene>
    <name evidence="3" type="ORF">BC349_12025</name>
</gene>
<keyword evidence="4" id="KW-1185">Reference proteome</keyword>
<comment type="caution">
    <text evidence="3">The sequence shown here is derived from an EMBL/GenBank/DDBJ whole genome shotgun (WGS) entry which is preliminary data.</text>
</comment>
<keyword evidence="2" id="KW-0472">Membrane</keyword>
<feature type="transmembrane region" description="Helical" evidence="2">
    <location>
        <begin position="228"/>
        <end position="248"/>
    </location>
</feature>
<proteinExistence type="predicted"/>
<protein>
    <submittedName>
        <fullName evidence="3">Uncharacterized protein</fullName>
    </submittedName>
</protein>
<evidence type="ECO:0000256" key="1">
    <source>
        <dbReference type="SAM" id="Coils"/>
    </source>
</evidence>